<proteinExistence type="predicted"/>
<evidence type="ECO:0000313" key="2">
    <source>
        <dbReference type="EMBL" id="MBD2249941.1"/>
    </source>
</evidence>
<dbReference type="EMBL" id="JACJQL010000001">
    <property type="protein sequence ID" value="MBD2249941.1"/>
    <property type="molecule type" value="Genomic_DNA"/>
</dbReference>
<dbReference type="RefSeq" id="WP_190565336.1">
    <property type="nucleotide sequence ID" value="NZ_JACJQL010000001.1"/>
</dbReference>
<keyword evidence="3" id="KW-1185">Reference proteome</keyword>
<sequence length="266" mass="29842">MKILQLSIALGIVFTSNISYPLKLQALPTNHHLASVKFIPPPPPDRGAAGSRSGAASRGCEIGNQTVTALVPTYQNTLNSDQQSVVPITQVWGLTNAEHPEFFFFVPYNASSIKNIEFVLQAQTDSKNKTLYRTNLTIPESPGIISVHLPQNEVSLQVGKMYQWFLKVRVQCDQKQPLRLDYTNGWVQKINQNATLTAQFKQAELEQKVTLYATNGVWYDTVKSLVELRLSNPHNQSLRKQWQTLLNSVGLEQIANQPLINCCKPR</sequence>
<feature type="compositionally biased region" description="Low complexity" evidence="1">
    <location>
        <begin position="46"/>
        <end position="57"/>
    </location>
</feature>
<evidence type="ECO:0000256" key="1">
    <source>
        <dbReference type="SAM" id="MobiDB-lite"/>
    </source>
</evidence>
<name>A0ABR8BAP9_9NOSO</name>
<organism evidence="2 3">
    <name type="scientific">Nostoc parmelioides FACHB-3921</name>
    <dbReference type="NCBI Taxonomy" id="2692909"/>
    <lineage>
        <taxon>Bacteria</taxon>
        <taxon>Bacillati</taxon>
        <taxon>Cyanobacteriota</taxon>
        <taxon>Cyanophyceae</taxon>
        <taxon>Nostocales</taxon>
        <taxon>Nostocaceae</taxon>
        <taxon>Nostoc</taxon>
    </lineage>
</organism>
<dbReference type="Proteomes" id="UP000621307">
    <property type="component" value="Unassembled WGS sequence"/>
</dbReference>
<gene>
    <name evidence="2" type="ORF">H6G14_01280</name>
</gene>
<protein>
    <submittedName>
        <fullName evidence="2">DUF928 domain-containing protein</fullName>
    </submittedName>
</protein>
<comment type="caution">
    <text evidence="2">The sequence shown here is derived from an EMBL/GenBank/DDBJ whole genome shotgun (WGS) entry which is preliminary data.</text>
</comment>
<reference evidence="2 3" key="1">
    <citation type="journal article" date="2020" name="ISME J.">
        <title>Comparative genomics reveals insights into cyanobacterial evolution and habitat adaptation.</title>
        <authorList>
            <person name="Chen M.Y."/>
            <person name="Teng W.K."/>
            <person name="Zhao L."/>
            <person name="Hu C.X."/>
            <person name="Zhou Y.K."/>
            <person name="Han B.P."/>
            <person name="Song L.R."/>
            <person name="Shu W.S."/>
        </authorList>
    </citation>
    <scope>NUCLEOTIDE SEQUENCE [LARGE SCALE GENOMIC DNA]</scope>
    <source>
        <strain evidence="2 3">FACHB-3921</strain>
    </source>
</reference>
<accession>A0ABR8BAP9</accession>
<dbReference type="Pfam" id="PF06051">
    <property type="entry name" value="DUF928"/>
    <property type="match status" value="1"/>
</dbReference>
<evidence type="ECO:0000313" key="3">
    <source>
        <dbReference type="Proteomes" id="UP000621307"/>
    </source>
</evidence>
<feature type="region of interest" description="Disordered" evidence="1">
    <location>
        <begin position="38"/>
        <end position="57"/>
    </location>
</feature>
<dbReference type="InterPro" id="IPR010328">
    <property type="entry name" value="DUF928"/>
</dbReference>